<dbReference type="EMBL" id="JBBKZV010000015">
    <property type="protein sequence ID" value="MEJ8824708.1"/>
    <property type="molecule type" value="Genomic_DNA"/>
</dbReference>
<dbReference type="Proteomes" id="UP001363010">
    <property type="component" value="Unassembled WGS sequence"/>
</dbReference>
<accession>A0ABU8W3Z9</accession>
<protein>
    <submittedName>
        <fullName evidence="1">Uncharacterized protein</fullName>
    </submittedName>
</protein>
<sequence length="41" mass="4438">MTTAEALKRYAGATPFLSPREVRKVGHSAGISGAESKYDKR</sequence>
<evidence type="ECO:0000313" key="1">
    <source>
        <dbReference type="EMBL" id="MEJ8824708.1"/>
    </source>
</evidence>
<reference evidence="1 2" key="1">
    <citation type="submission" date="2024-03" db="EMBL/GenBank/DDBJ databases">
        <title>Novel species of the genus Variovorax.</title>
        <authorList>
            <person name="Liu Q."/>
            <person name="Xin Y.-H."/>
        </authorList>
    </citation>
    <scope>NUCLEOTIDE SEQUENCE [LARGE SCALE GENOMIC DNA]</scope>
    <source>
        <strain evidence="1 2">KACC 18501</strain>
    </source>
</reference>
<organism evidence="1 2">
    <name type="scientific">Variovorax humicola</name>
    <dbReference type="NCBI Taxonomy" id="1769758"/>
    <lineage>
        <taxon>Bacteria</taxon>
        <taxon>Pseudomonadati</taxon>
        <taxon>Pseudomonadota</taxon>
        <taxon>Betaproteobacteria</taxon>
        <taxon>Burkholderiales</taxon>
        <taxon>Comamonadaceae</taxon>
        <taxon>Variovorax</taxon>
    </lineage>
</organism>
<evidence type="ECO:0000313" key="2">
    <source>
        <dbReference type="Proteomes" id="UP001363010"/>
    </source>
</evidence>
<proteinExistence type="predicted"/>
<comment type="caution">
    <text evidence="1">The sequence shown here is derived from an EMBL/GenBank/DDBJ whole genome shotgun (WGS) entry which is preliminary data.</text>
</comment>
<dbReference type="RefSeq" id="WP_340365724.1">
    <property type="nucleotide sequence ID" value="NZ_JBBKZV010000015.1"/>
</dbReference>
<keyword evidence="2" id="KW-1185">Reference proteome</keyword>
<name>A0ABU8W3Z9_9BURK</name>
<gene>
    <name evidence="1" type="ORF">WKW80_22160</name>
</gene>